<dbReference type="VEuPathDB" id="MicrosporidiaDB:ECANGB1_1227"/>
<protein>
    <submittedName>
        <fullName evidence="1">Uncharacterized protein</fullName>
    </submittedName>
</protein>
<dbReference type="Proteomes" id="UP000192639">
    <property type="component" value="Unassembled WGS sequence"/>
</dbReference>
<dbReference type="EMBL" id="LWDP01000034">
    <property type="protein sequence ID" value="ORD94059.1"/>
    <property type="molecule type" value="Genomic_DNA"/>
</dbReference>
<name>A0A1Y1S6H5_9MICR</name>
<keyword evidence="2" id="KW-1185">Reference proteome</keyword>
<proteinExistence type="predicted"/>
<sequence>MYRNGLFITTRTKRENAALTELNDLIVRQIGVRKNYLIELERHTCCILLLLTEDVPISRIVFDHTFRFICRIDFLDRIYHLKDYAEFNKDENEPPGTYKTTKRLAFLYNSIGKYINKECSKIASGSFKINFNIRCSNVKKESIFETIIKNTCNLPVDLTDPEHEIAVQCIKGYVGLGISKSNRRKNYSKICK</sequence>
<organism evidence="1 2">
    <name type="scientific">Enterospora canceri</name>
    <dbReference type="NCBI Taxonomy" id="1081671"/>
    <lineage>
        <taxon>Eukaryota</taxon>
        <taxon>Fungi</taxon>
        <taxon>Fungi incertae sedis</taxon>
        <taxon>Microsporidia</taxon>
        <taxon>Enterocytozoonidae</taxon>
        <taxon>Enterospora</taxon>
    </lineage>
</organism>
<comment type="caution">
    <text evidence="1">The sequence shown here is derived from an EMBL/GenBank/DDBJ whole genome shotgun (WGS) entry which is preliminary data.</text>
</comment>
<dbReference type="Gene3D" id="3.30.2300.10">
    <property type="entry name" value="THUMP superfamily"/>
    <property type="match status" value="1"/>
</dbReference>
<evidence type="ECO:0000313" key="2">
    <source>
        <dbReference type="Proteomes" id="UP000192639"/>
    </source>
</evidence>
<dbReference type="AlphaFoldDB" id="A0A1Y1S6H5"/>
<gene>
    <name evidence="1" type="ORF">ECANGB1_1227</name>
</gene>
<accession>A0A1Y1S6H5</accession>
<dbReference type="SUPFAM" id="SSF143437">
    <property type="entry name" value="THUMP domain-like"/>
    <property type="match status" value="1"/>
</dbReference>
<evidence type="ECO:0000313" key="1">
    <source>
        <dbReference type="EMBL" id="ORD94059.1"/>
    </source>
</evidence>
<reference evidence="1 2" key="1">
    <citation type="journal article" date="2017" name="Environ. Microbiol.">
        <title>Decay of the glycolytic pathway and adaptation to intranuclear parasitism within Enterocytozoonidae microsporidia.</title>
        <authorList>
            <person name="Wiredu Boakye D."/>
            <person name="Jaroenlak P."/>
            <person name="Prachumwat A."/>
            <person name="Williams T.A."/>
            <person name="Bateman K.S."/>
            <person name="Itsathitphaisarn O."/>
            <person name="Sritunyalucksana K."/>
            <person name="Paszkiewicz K.H."/>
            <person name="Moore K.A."/>
            <person name="Stentiford G.D."/>
            <person name="Williams B.A."/>
        </authorList>
    </citation>
    <scope>NUCLEOTIDE SEQUENCE [LARGE SCALE GENOMIC DNA]</scope>
    <source>
        <strain evidence="1 2">GB1</strain>
    </source>
</reference>